<dbReference type="PANTHER" id="PTHR41248">
    <property type="entry name" value="NORD PROTEIN"/>
    <property type="match status" value="1"/>
</dbReference>
<name>A0ABW2L272_9PROT</name>
<dbReference type="SMART" id="SM00327">
    <property type="entry name" value="VWA"/>
    <property type="match status" value="1"/>
</dbReference>
<dbReference type="Gene3D" id="3.40.50.410">
    <property type="entry name" value="von Willebrand factor, type A domain"/>
    <property type="match status" value="1"/>
</dbReference>
<dbReference type="SUPFAM" id="SSF53300">
    <property type="entry name" value="vWA-like"/>
    <property type="match status" value="1"/>
</dbReference>
<dbReference type="CDD" id="cd01454">
    <property type="entry name" value="vWA_norD_type"/>
    <property type="match status" value="1"/>
</dbReference>
<dbReference type="Proteomes" id="UP001596456">
    <property type="component" value="Unassembled WGS sequence"/>
</dbReference>
<keyword evidence="4" id="KW-1185">Reference proteome</keyword>
<organism evidence="3 4">
    <name type="scientific">Rhodocista pekingensis</name>
    <dbReference type="NCBI Taxonomy" id="201185"/>
    <lineage>
        <taxon>Bacteria</taxon>
        <taxon>Pseudomonadati</taxon>
        <taxon>Pseudomonadota</taxon>
        <taxon>Alphaproteobacteria</taxon>
        <taxon>Rhodospirillales</taxon>
        <taxon>Azospirillaceae</taxon>
        <taxon>Rhodocista</taxon>
    </lineage>
</organism>
<dbReference type="PANTHER" id="PTHR41248:SF1">
    <property type="entry name" value="NORD PROTEIN"/>
    <property type="match status" value="1"/>
</dbReference>
<feature type="region of interest" description="Disordered" evidence="1">
    <location>
        <begin position="468"/>
        <end position="487"/>
    </location>
</feature>
<evidence type="ECO:0000259" key="2">
    <source>
        <dbReference type="PROSITE" id="PS50234"/>
    </source>
</evidence>
<reference evidence="4" key="1">
    <citation type="journal article" date="2019" name="Int. J. Syst. Evol. Microbiol.">
        <title>The Global Catalogue of Microorganisms (GCM) 10K type strain sequencing project: providing services to taxonomists for standard genome sequencing and annotation.</title>
        <authorList>
            <consortium name="The Broad Institute Genomics Platform"/>
            <consortium name="The Broad Institute Genome Sequencing Center for Infectious Disease"/>
            <person name="Wu L."/>
            <person name="Ma J."/>
        </authorList>
    </citation>
    <scope>NUCLEOTIDE SEQUENCE [LARGE SCALE GENOMIC DNA]</scope>
    <source>
        <strain evidence="4">CGMCC 1.16275</strain>
    </source>
</reference>
<protein>
    <submittedName>
        <fullName evidence="3">VWA domain-containing protein</fullName>
    </submittedName>
</protein>
<dbReference type="EMBL" id="JBHTCM010000028">
    <property type="protein sequence ID" value="MFC7335310.1"/>
    <property type="molecule type" value="Genomic_DNA"/>
</dbReference>
<gene>
    <name evidence="3" type="ORF">ACFQPS_19235</name>
</gene>
<dbReference type="PROSITE" id="PS50234">
    <property type="entry name" value="VWFA"/>
    <property type="match status" value="1"/>
</dbReference>
<proteinExistence type="predicted"/>
<evidence type="ECO:0000313" key="3">
    <source>
        <dbReference type="EMBL" id="MFC7335310.1"/>
    </source>
</evidence>
<comment type="caution">
    <text evidence="3">The sequence shown here is derived from an EMBL/GenBank/DDBJ whole genome shotgun (WGS) entry which is preliminary data.</text>
</comment>
<feature type="domain" description="VWFA" evidence="2">
    <location>
        <begin position="586"/>
        <end position="774"/>
    </location>
</feature>
<dbReference type="InterPro" id="IPR036465">
    <property type="entry name" value="vWFA_dom_sf"/>
</dbReference>
<dbReference type="InterPro" id="IPR051928">
    <property type="entry name" value="NorD/CobT"/>
</dbReference>
<evidence type="ECO:0000313" key="4">
    <source>
        <dbReference type="Proteomes" id="UP001596456"/>
    </source>
</evidence>
<dbReference type="RefSeq" id="WP_377360850.1">
    <property type="nucleotide sequence ID" value="NZ_JBHTCM010000028.1"/>
</dbReference>
<evidence type="ECO:0000256" key="1">
    <source>
        <dbReference type="SAM" id="MobiDB-lite"/>
    </source>
</evidence>
<sequence>MSTDLEDLRRELVAAAPDLAGTLAVPLHEMSRLMSPAGRRDYLEGALALARLGRGSRLPAAYLAAMPQVARDCGEDAVGDCRHAAMKLASMTSGEVLELVFATLPTAAARLGDADLLAAYMQVLHRLAARAPRGLRPMLGVLDELLGRLTLSGLRRWVEFGAETHRGDVAAQVAYFGLTSPESRSVLQRERRGTQFVDSQRRLSAFLRALWGRDFRLRPAASDSPGFRPFVDAGALHLPDAVDAAGGLGGLDVLRAMAAHMAAHLLYRRRPLPVDGSAPAARFMVGLVEDARVEREALARFPGLRRLWAPLLAANLPPFPGHPGMDLVEAAARALLDPARRTGDAALDALVDRFHAGAGQPGAEETLALTLGHDLHDLLSARRLLPSLRILESHRLAYRDDNHLLWTAEAFETFADPAGGEEASGQVRRRVGLMEFINETDVENAGEDAQEIWVLGTELFPYEDDGISFNEREGRPPVSDPVRYPEWDDRGQHYRPDWVTLREHRPARGDPATIDAVLERHRGVTAQVRRIVDRLRPQGVERRRRLDDGDELDIGPAVDAMVMLRAGLQPDSRITRRSVLHRRDLAVLVLLDLSASTNDPVRGGDTTILELTRDACTLLATAVSGIGDPFAIHGFASDGRQDVRYYRIKDFEQRFDGDARSRLAGLEGGLSTRLGTALRHAAHHLGRRPEAHRLLLVVTDGEPADVDERDPQHLRQDARRAVEELRAQGIRPFCLTLDPLADRYVARIFGINGYTVIDHVRRLPERLPGLFAALTR</sequence>
<accession>A0ABW2L272</accession>
<dbReference type="InterPro" id="IPR002035">
    <property type="entry name" value="VWF_A"/>
</dbReference>